<comment type="similarity">
    <text evidence="4">Belongs to the FAN1 family.</text>
</comment>
<dbReference type="Pfam" id="PF08774">
    <property type="entry name" value="VRR_NUC"/>
    <property type="match status" value="1"/>
</dbReference>
<keyword evidence="6" id="KW-0540">Nuclease</keyword>
<feature type="domain" description="VRR-NUC" evidence="12">
    <location>
        <begin position="454"/>
        <end position="566"/>
    </location>
</feature>
<comment type="catalytic activity">
    <reaction evidence="1">
        <text>Hydrolytically removes 5'-nucleotides successively from the 3'-hydroxy termini of 3'-hydroxy-terminated oligonucleotides.</text>
        <dbReference type="EC" id="3.1.4.1"/>
    </reaction>
</comment>
<evidence type="ECO:0000256" key="5">
    <source>
        <dbReference type="ARBA" id="ARBA00012029"/>
    </source>
</evidence>
<evidence type="ECO:0000313" key="13">
    <source>
        <dbReference type="EMBL" id="MCB8874890.1"/>
    </source>
</evidence>
<dbReference type="PANTHER" id="PTHR15749">
    <property type="entry name" value="FANCONI-ASSOCIATED NUCLEASE 1"/>
    <property type="match status" value="1"/>
</dbReference>
<keyword evidence="14" id="KW-1185">Reference proteome</keyword>
<dbReference type="GO" id="GO:0036297">
    <property type="term" value="P:interstrand cross-link repair"/>
    <property type="evidence" value="ECO:0007669"/>
    <property type="project" value="InterPro"/>
</dbReference>
<evidence type="ECO:0000256" key="1">
    <source>
        <dbReference type="ARBA" id="ARBA00000983"/>
    </source>
</evidence>
<dbReference type="EMBL" id="JAESVB010000002">
    <property type="protein sequence ID" value="MCB8874890.1"/>
    <property type="molecule type" value="Genomic_DNA"/>
</dbReference>
<dbReference type="InterPro" id="IPR011856">
    <property type="entry name" value="tRNA_endonuc-like_dom_sf"/>
</dbReference>
<evidence type="ECO:0000256" key="3">
    <source>
        <dbReference type="ARBA" id="ARBA00001946"/>
    </source>
</evidence>
<dbReference type="SMART" id="SM00990">
    <property type="entry name" value="VRR_NUC"/>
    <property type="match status" value="1"/>
</dbReference>
<dbReference type="Proteomes" id="UP000708298">
    <property type="component" value="Unassembled WGS sequence"/>
</dbReference>
<organism evidence="13 14">
    <name type="scientific">Acidisoma silvae</name>
    <dbReference type="NCBI Taxonomy" id="2802396"/>
    <lineage>
        <taxon>Bacteria</taxon>
        <taxon>Pseudomonadati</taxon>
        <taxon>Pseudomonadota</taxon>
        <taxon>Alphaproteobacteria</taxon>
        <taxon>Acetobacterales</taxon>
        <taxon>Acidocellaceae</taxon>
        <taxon>Acidisoma</taxon>
    </lineage>
</organism>
<dbReference type="EC" id="3.1.4.1" evidence="5"/>
<dbReference type="GO" id="GO:0004528">
    <property type="term" value="F:phosphodiesterase I activity"/>
    <property type="evidence" value="ECO:0007669"/>
    <property type="project" value="UniProtKB-EC"/>
</dbReference>
<evidence type="ECO:0000259" key="12">
    <source>
        <dbReference type="SMART" id="SM00990"/>
    </source>
</evidence>
<name>A0A964DY24_9PROT</name>
<dbReference type="RefSeq" id="WP_227320546.1">
    <property type="nucleotide sequence ID" value="NZ_JAESVB010000002.1"/>
</dbReference>
<evidence type="ECO:0000256" key="8">
    <source>
        <dbReference type="ARBA" id="ARBA00022801"/>
    </source>
</evidence>
<keyword evidence="9" id="KW-0460">Magnesium</keyword>
<reference evidence="13" key="1">
    <citation type="journal article" date="2021" name="Microorganisms">
        <title>Acidisoma silvae sp. nov. and Acidisomacellulosilytica sp. nov., Two Acidophilic Bacteria Isolated from Decaying Wood, Hydrolyzing Cellulose and Producing Poly-3-hydroxybutyrate.</title>
        <authorList>
            <person name="Mieszkin S."/>
            <person name="Pouder E."/>
            <person name="Uroz S."/>
            <person name="Simon-Colin C."/>
            <person name="Alain K."/>
        </authorList>
    </citation>
    <scope>NUCLEOTIDE SEQUENCE</scope>
    <source>
        <strain evidence="13">HW T2.11</strain>
    </source>
</reference>
<dbReference type="Pfam" id="PF21315">
    <property type="entry name" value="FAN1_HTH"/>
    <property type="match status" value="1"/>
</dbReference>
<evidence type="ECO:0000256" key="7">
    <source>
        <dbReference type="ARBA" id="ARBA00022723"/>
    </source>
</evidence>
<dbReference type="InterPro" id="IPR033315">
    <property type="entry name" value="Fan1-like"/>
</dbReference>
<feature type="compositionally biased region" description="Basic and acidic residues" evidence="11">
    <location>
        <begin position="1"/>
        <end position="16"/>
    </location>
</feature>
<comment type="caution">
    <text evidence="13">The sequence shown here is derived from an EMBL/GenBank/DDBJ whole genome shotgun (WGS) entry which is preliminary data.</text>
</comment>
<comment type="cofactor">
    <cofactor evidence="2">
        <name>Mn(2+)</name>
        <dbReference type="ChEBI" id="CHEBI:29035"/>
    </cofactor>
</comment>
<dbReference type="GO" id="GO:0070336">
    <property type="term" value="F:flap-structured DNA binding"/>
    <property type="evidence" value="ECO:0007669"/>
    <property type="project" value="TreeGrafter"/>
</dbReference>
<dbReference type="GO" id="GO:0046872">
    <property type="term" value="F:metal ion binding"/>
    <property type="evidence" value="ECO:0007669"/>
    <property type="project" value="UniProtKB-KW"/>
</dbReference>
<evidence type="ECO:0000256" key="2">
    <source>
        <dbReference type="ARBA" id="ARBA00001936"/>
    </source>
</evidence>
<dbReference type="GO" id="GO:0008409">
    <property type="term" value="F:5'-3' exonuclease activity"/>
    <property type="evidence" value="ECO:0007669"/>
    <property type="project" value="TreeGrafter"/>
</dbReference>
<comment type="cofactor">
    <cofactor evidence="3">
        <name>Mg(2+)</name>
        <dbReference type="ChEBI" id="CHEBI:18420"/>
    </cofactor>
</comment>
<keyword evidence="7" id="KW-0479">Metal-binding</keyword>
<protein>
    <recommendedName>
        <fullName evidence="5">phosphodiesterase I</fullName>
        <ecNumber evidence="5">3.1.4.1</ecNumber>
    </recommendedName>
</protein>
<dbReference type="GO" id="GO:0017108">
    <property type="term" value="F:5'-flap endonuclease activity"/>
    <property type="evidence" value="ECO:0007669"/>
    <property type="project" value="TreeGrafter"/>
</dbReference>
<gene>
    <name evidence="13" type="ORF">ASILVAE211_06825</name>
</gene>
<reference evidence="13" key="2">
    <citation type="submission" date="2021-01" db="EMBL/GenBank/DDBJ databases">
        <authorList>
            <person name="Mieszkin S."/>
            <person name="Pouder E."/>
            <person name="Alain K."/>
        </authorList>
    </citation>
    <scope>NUCLEOTIDE SEQUENCE</scope>
    <source>
        <strain evidence="13">HW T2.11</strain>
    </source>
</reference>
<keyword evidence="10" id="KW-0464">Manganese</keyword>
<evidence type="ECO:0000256" key="10">
    <source>
        <dbReference type="ARBA" id="ARBA00023211"/>
    </source>
</evidence>
<accession>A0A964DY24</accession>
<evidence type="ECO:0000256" key="6">
    <source>
        <dbReference type="ARBA" id="ARBA00022722"/>
    </source>
</evidence>
<evidence type="ECO:0000256" key="9">
    <source>
        <dbReference type="ARBA" id="ARBA00022842"/>
    </source>
</evidence>
<sequence>MRGEAEPDQVEDKDLGISHPWDGSAMQPAPLPYYLDHFMQVLRSVAARYGFLLSEDEARHIDRLRGLTLPAQMLYARLANRLGPCFRVDKLRYPEIAALAPAIAELQAADLLHSCQTGEDSDPLLRCFTLPELTAALRPRDVAAPKQRGALLAWLHDWDARDDWLAGLLARYRVVRLPAKDAWPFLRFLFFGELRDNLSDFVVRELGFLTPEAMAPDQLAIRFHSRTEATDAFRMANLYAEFRVIRETASAAETLAWWQSQGIDRGALTAGQAVFDRLIDRLGRLLERAREPALALALYTASPQGKVRDRHARLLLKDGRRAEAKRLVDAMLAAPRSTEEAYAARHLQRRLSRVRQTSDARSLQKLGRIVHLTHAADTVEEATLLHYRARGWNGIHAENWLWNATFGLLLWDSIYDTGPGTFHSPLQTAPSDLYDIDFYKRRANAIETRLAELAQNGQALSLAQTTFTTKRGLTNPFVPWQDDVIHCVLALIERLPPTGLAAVLRRFAQDIRHHARGFPDLFLWKDNRYRFVEVKSESDQLSPAQYEWVTFFEASGLCVSIDNVVRP</sequence>
<keyword evidence="8" id="KW-0378">Hydrolase</keyword>
<feature type="region of interest" description="Disordered" evidence="11">
    <location>
        <begin position="1"/>
        <end position="21"/>
    </location>
</feature>
<dbReference type="AlphaFoldDB" id="A0A964DY24"/>
<dbReference type="InterPro" id="IPR049125">
    <property type="entry name" value="FAN1-like_WH"/>
</dbReference>
<evidence type="ECO:0000256" key="11">
    <source>
        <dbReference type="SAM" id="MobiDB-lite"/>
    </source>
</evidence>
<evidence type="ECO:0000313" key="14">
    <source>
        <dbReference type="Proteomes" id="UP000708298"/>
    </source>
</evidence>
<dbReference type="Gene3D" id="3.40.1350.10">
    <property type="match status" value="1"/>
</dbReference>
<evidence type="ECO:0000256" key="4">
    <source>
        <dbReference type="ARBA" id="ARBA00005533"/>
    </source>
</evidence>
<dbReference type="PANTHER" id="PTHR15749:SF4">
    <property type="entry name" value="FANCONI-ASSOCIATED NUCLEASE 1"/>
    <property type="match status" value="1"/>
</dbReference>
<proteinExistence type="inferred from homology"/>
<dbReference type="InterPro" id="IPR014883">
    <property type="entry name" value="VRR_NUC"/>
</dbReference>